<dbReference type="InterPro" id="IPR023214">
    <property type="entry name" value="HAD_sf"/>
</dbReference>
<keyword evidence="1 2" id="KW-0378">Hydrolase</keyword>
<evidence type="ECO:0000256" key="1">
    <source>
        <dbReference type="ARBA" id="ARBA00022801"/>
    </source>
</evidence>
<dbReference type="SUPFAM" id="SSF56784">
    <property type="entry name" value="HAD-like"/>
    <property type="match status" value="1"/>
</dbReference>
<evidence type="ECO:0000313" key="3">
    <source>
        <dbReference type="Proteomes" id="UP001064504"/>
    </source>
</evidence>
<protein>
    <submittedName>
        <fullName evidence="2">HAD family hydrolase</fullName>
    </submittedName>
</protein>
<gene>
    <name evidence="2" type="ORF">N5C08_17560</name>
</gene>
<dbReference type="PANTHER" id="PTHR43316:SF3">
    <property type="entry name" value="HALOACID DEHALOGENASE, TYPE II (AFU_ORTHOLOGUE AFUA_2G07750)-RELATED"/>
    <property type="match status" value="1"/>
</dbReference>
<dbReference type="PANTHER" id="PTHR43316">
    <property type="entry name" value="HYDROLASE, HALOACID DELAHOGENASE-RELATED"/>
    <property type="match status" value="1"/>
</dbReference>
<dbReference type="Proteomes" id="UP001064504">
    <property type="component" value="Chromosome"/>
</dbReference>
<sequence>MMTKTAIFDAFGTAVRIGHRTNPYRQLLREGIKHGRRPHPGDAHVIMTLNLELHELAEHLGIRLSEPRRVEIESALQAEVDSIEAYPDATQAIAMLQERGVVLGICSNLARPYGAAVKRLFPSIDVYAFSFEVGAAKPDPRIYQALLENIGARPELSAGTAAPEVWMIGDSARCDRDGARAVGIEGHFLDRSGASPIQNLEQYAELVLR</sequence>
<dbReference type="InterPro" id="IPR036412">
    <property type="entry name" value="HAD-like_sf"/>
</dbReference>
<dbReference type="GO" id="GO:0016787">
    <property type="term" value="F:hydrolase activity"/>
    <property type="evidence" value="ECO:0007669"/>
    <property type="project" value="UniProtKB-KW"/>
</dbReference>
<dbReference type="Gene3D" id="3.40.50.1000">
    <property type="entry name" value="HAD superfamily/HAD-like"/>
    <property type="match status" value="1"/>
</dbReference>
<name>A0ABY6AGK4_9PSED</name>
<reference evidence="2" key="1">
    <citation type="submission" date="2022-09" db="EMBL/GenBank/DDBJ databases">
        <title>Complete genome sequence of Pseudomonas promysalinigenes strain RL-WG26, a newly isolated PGPR with the potential for plant salinity stress alleviation.</title>
        <authorList>
            <person name="Ren L."/>
            <person name="Wang G."/>
            <person name="Hu H."/>
        </authorList>
    </citation>
    <scope>NUCLEOTIDE SEQUENCE</scope>
    <source>
        <strain evidence="2">RL-WG26</strain>
    </source>
</reference>
<dbReference type="InterPro" id="IPR051540">
    <property type="entry name" value="S-2-haloacid_dehalogenase"/>
</dbReference>
<dbReference type="RefSeq" id="WP_261743888.1">
    <property type="nucleotide sequence ID" value="NZ_CP104557.1"/>
</dbReference>
<accession>A0ABY6AGK4</accession>
<organism evidence="2 3">
    <name type="scientific">Pseudomonas promysalinigenes</name>
    <dbReference type="NCBI Taxonomy" id="485898"/>
    <lineage>
        <taxon>Bacteria</taxon>
        <taxon>Pseudomonadati</taxon>
        <taxon>Pseudomonadota</taxon>
        <taxon>Gammaproteobacteria</taxon>
        <taxon>Pseudomonadales</taxon>
        <taxon>Pseudomonadaceae</taxon>
        <taxon>Pseudomonas</taxon>
    </lineage>
</organism>
<dbReference type="Pfam" id="PF00702">
    <property type="entry name" value="Hydrolase"/>
    <property type="match status" value="1"/>
</dbReference>
<evidence type="ECO:0000313" key="2">
    <source>
        <dbReference type="EMBL" id="UXH38766.1"/>
    </source>
</evidence>
<dbReference type="EMBL" id="CP104557">
    <property type="protein sequence ID" value="UXH38766.1"/>
    <property type="molecule type" value="Genomic_DNA"/>
</dbReference>
<proteinExistence type="predicted"/>
<keyword evidence="3" id="KW-1185">Reference proteome</keyword>